<gene>
    <name evidence="2" type="ORF">E6C55_16835</name>
</gene>
<dbReference type="Proteomes" id="UP000310636">
    <property type="component" value="Unassembled WGS sequence"/>
</dbReference>
<dbReference type="RefSeq" id="WP_136370974.1">
    <property type="nucleotide sequence ID" value="NZ_SSOB01000020.1"/>
</dbReference>
<evidence type="ECO:0000313" key="3">
    <source>
        <dbReference type="Proteomes" id="UP000310636"/>
    </source>
</evidence>
<dbReference type="AlphaFoldDB" id="A0A4V3WEQ5"/>
<keyword evidence="3" id="KW-1185">Reference proteome</keyword>
<name>A0A4V3WEQ5_9BACL</name>
<dbReference type="EMBL" id="SSOB01000020">
    <property type="protein sequence ID" value="THF77329.1"/>
    <property type="molecule type" value="Genomic_DNA"/>
</dbReference>
<dbReference type="GO" id="GO:0003677">
    <property type="term" value="F:DNA binding"/>
    <property type="evidence" value="ECO:0007669"/>
    <property type="project" value="UniProtKB-KW"/>
</dbReference>
<evidence type="ECO:0000313" key="2">
    <source>
        <dbReference type="EMBL" id="THF77329.1"/>
    </source>
</evidence>
<accession>A0A4V3WEQ5</accession>
<organism evidence="2 3">
    <name type="scientific">Cohnella fermenti</name>
    <dbReference type="NCBI Taxonomy" id="2565925"/>
    <lineage>
        <taxon>Bacteria</taxon>
        <taxon>Bacillati</taxon>
        <taxon>Bacillota</taxon>
        <taxon>Bacilli</taxon>
        <taxon>Bacillales</taxon>
        <taxon>Paenibacillaceae</taxon>
        <taxon>Cohnella</taxon>
    </lineage>
</organism>
<keyword evidence="2" id="KW-0238">DNA-binding</keyword>
<protein>
    <submittedName>
        <fullName evidence="2">DNA-binding response regulator</fullName>
    </submittedName>
</protein>
<comment type="caution">
    <text evidence="2">The sequence shown here is derived from an EMBL/GenBank/DDBJ whole genome shotgun (WGS) entry which is preliminary data.</text>
</comment>
<feature type="region of interest" description="Disordered" evidence="1">
    <location>
        <begin position="1"/>
        <end position="20"/>
    </location>
</feature>
<reference evidence="2 3" key="1">
    <citation type="submission" date="2019-04" db="EMBL/GenBank/DDBJ databases">
        <title>Cohnella sp. nov. isolated from preserved vegetables.</title>
        <authorList>
            <person name="Lin S.-Y."/>
            <person name="Hung M.-H."/>
            <person name="Young C.-C."/>
        </authorList>
    </citation>
    <scope>NUCLEOTIDE SEQUENCE [LARGE SCALE GENOMIC DNA]</scope>
    <source>
        <strain evidence="2 3">CC-MHH1044</strain>
    </source>
</reference>
<sequence>MEAKKASGRMDTRTRASGGRLEEHDIKFDPAFESEYAEMMARAVKESRGERKRRLLEEHGIAEKILAYVWWQAVGSLKHLHPEYEIMDLRGTTRYADYAYLPSPVFGLLLEADGFGPHWREISRWKFDDNEERQNLLLIDEWKLLRFSFDGLKDKTVRCKQTILMALARWGRPIGGEKVELNVYERAILHYATTSDAEKLTPKLVSHELKISLKTTISFMSSLSEKKLLTPIISLTGRKMAYLLPTRRLSTSKRGI</sequence>
<evidence type="ECO:0000256" key="1">
    <source>
        <dbReference type="SAM" id="MobiDB-lite"/>
    </source>
</evidence>
<proteinExistence type="predicted"/>
<dbReference type="OrthoDB" id="2677830at2"/>